<feature type="region of interest" description="Disordered" evidence="1">
    <location>
        <begin position="128"/>
        <end position="151"/>
    </location>
</feature>
<accession>A0A8J4XZK2</accession>
<protein>
    <submittedName>
        <fullName evidence="2">Uncharacterized protein</fullName>
    </submittedName>
</protein>
<dbReference type="EMBL" id="JACEEZ010016456">
    <property type="protein sequence ID" value="KAG0718193.1"/>
    <property type="molecule type" value="Genomic_DNA"/>
</dbReference>
<gene>
    <name evidence="2" type="ORF">GWK47_052911</name>
</gene>
<proteinExistence type="predicted"/>
<reference evidence="2" key="1">
    <citation type="submission" date="2020-07" db="EMBL/GenBank/DDBJ databases">
        <title>The High-quality genome of the commercially important snow crab, Chionoecetes opilio.</title>
        <authorList>
            <person name="Jeong J.-H."/>
            <person name="Ryu S."/>
        </authorList>
    </citation>
    <scope>NUCLEOTIDE SEQUENCE</scope>
    <source>
        <strain evidence="2">MADBK_172401_WGS</strain>
        <tissue evidence="2">Digestive gland</tissue>
    </source>
</reference>
<name>A0A8J4XZK2_CHIOP</name>
<keyword evidence="3" id="KW-1185">Reference proteome</keyword>
<sequence length="151" mass="16557">MSAERTLIWTTAASSLAWMQFHLFATLGRGGVRDKVHRRGKNNKYQHRNETARVNNAAYTAKVCRGVCSATQHLAMACVGGLWVWCKICPEAPPEPLRQQVFTAEGGRTLLGGVLAWPDLSSARDSRKGGVCGGTGRAYRESRRPFKNPVG</sequence>
<evidence type="ECO:0000256" key="1">
    <source>
        <dbReference type="SAM" id="MobiDB-lite"/>
    </source>
</evidence>
<evidence type="ECO:0000313" key="2">
    <source>
        <dbReference type="EMBL" id="KAG0718193.1"/>
    </source>
</evidence>
<organism evidence="2 3">
    <name type="scientific">Chionoecetes opilio</name>
    <name type="common">Atlantic snow crab</name>
    <name type="synonym">Cancer opilio</name>
    <dbReference type="NCBI Taxonomy" id="41210"/>
    <lineage>
        <taxon>Eukaryota</taxon>
        <taxon>Metazoa</taxon>
        <taxon>Ecdysozoa</taxon>
        <taxon>Arthropoda</taxon>
        <taxon>Crustacea</taxon>
        <taxon>Multicrustacea</taxon>
        <taxon>Malacostraca</taxon>
        <taxon>Eumalacostraca</taxon>
        <taxon>Eucarida</taxon>
        <taxon>Decapoda</taxon>
        <taxon>Pleocyemata</taxon>
        <taxon>Brachyura</taxon>
        <taxon>Eubrachyura</taxon>
        <taxon>Majoidea</taxon>
        <taxon>Majidae</taxon>
        <taxon>Chionoecetes</taxon>
    </lineage>
</organism>
<evidence type="ECO:0000313" key="3">
    <source>
        <dbReference type="Proteomes" id="UP000770661"/>
    </source>
</evidence>
<comment type="caution">
    <text evidence="2">The sequence shown here is derived from an EMBL/GenBank/DDBJ whole genome shotgun (WGS) entry which is preliminary data.</text>
</comment>
<dbReference type="AlphaFoldDB" id="A0A8J4XZK2"/>
<dbReference type="Proteomes" id="UP000770661">
    <property type="component" value="Unassembled WGS sequence"/>
</dbReference>